<dbReference type="InterPro" id="IPR016160">
    <property type="entry name" value="Ald_DH_CS_CYS"/>
</dbReference>
<dbReference type="InterPro" id="IPR016163">
    <property type="entry name" value="Ald_DH_C"/>
</dbReference>
<sequence length="488" mass="51211">MREYELALGGTWRPAVSGATYETVNPYTGRAWARVPDAGAADIDAAVRAARTALDGVWGQLSGFDRAALMRRLADIVERDADRLAVVETTDNGKLLRETRQQAAGLAAWLRYFAGLADKLHGDTIPSAKPNYFVYTRPEPAGVIAAIVPWNSPLALLHWKLAPALAAGCTLVVKPSESTPVSALEYARLFEEAGFPPGVLNVITGQSAELGRALVDHPGVDKIAFTGSPAVGAAIAASAGARLTPVLLELGGKSAQVVLPDADLEAAANGVIAGIFAAGGQTCIAGSRLVVHRDVREQLLGLIVDRAKAIRLGDPLLPDTEMGPLANQRQLDTVLGFIDRAVAAGASVVTGGRRDPELGGLFVEPTILTDVVRDAEIAQKEVFGPVLAVLDVASEEEAIAVANSTEFSLGAGLWTSDVGRAHRVAARLRAGTVWVNSYRAVAPNVPFGGSGASGWGRENGRHAVDEFLHTKAVWIETAGEVRDPFVVG</sequence>
<gene>
    <name evidence="5" type="ORF">GCM10022380_39860</name>
</gene>
<feature type="domain" description="Aldehyde dehydrogenase" evidence="4">
    <location>
        <begin position="12"/>
        <end position="473"/>
    </location>
</feature>
<evidence type="ECO:0000313" key="6">
    <source>
        <dbReference type="Proteomes" id="UP001501624"/>
    </source>
</evidence>
<reference evidence="6" key="1">
    <citation type="journal article" date="2019" name="Int. J. Syst. Evol. Microbiol.">
        <title>The Global Catalogue of Microorganisms (GCM) 10K type strain sequencing project: providing services to taxonomists for standard genome sequencing and annotation.</title>
        <authorList>
            <consortium name="The Broad Institute Genomics Platform"/>
            <consortium name="The Broad Institute Genome Sequencing Center for Infectious Disease"/>
            <person name="Wu L."/>
            <person name="Ma J."/>
        </authorList>
    </citation>
    <scope>NUCLEOTIDE SEQUENCE [LARGE SCALE GENOMIC DNA]</scope>
    <source>
        <strain evidence="6">JCM 17017</strain>
    </source>
</reference>
<dbReference type="Pfam" id="PF00171">
    <property type="entry name" value="Aldedh"/>
    <property type="match status" value="1"/>
</dbReference>
<accession>A0ABP7IFZ4</accession>
<dbReference type="EMBL" id="BAABCM010000005">
    <property type="protein sequence ID" value="GAA3817463.1"/>
    <property type="molecule type" value="Genomic_DNA"/>
</dbReference>
<organism evidence="5 6">
    <name type="scientific">Amycolatopsis tucumanensis</name>
    <dbReference type="NCBI Taxonomy" id="401106"/>
    <lineage>
        <taxon>Bacteria</taxon>
        <taxon>Bacillati</taxon>
        <taxon>Actinomycetota</taxon>
        <taxon>Actinomycetes</taxon>
        <taxon>Pseudonocardiales</taxon>
        <taxon>Pseudonocardiaceae</taxon>
        <taxon>Amycolatopsis</taxon>
    </lineage>
</organism>
<evidence type="ECO:0000313" key="5">
    <source>
        <dbReference type="EMBL" id="GAA3817463.1"/>
    </source>
</evidence>
<evidence type="ECO:0000256" key="3">
    <source>
        <dbReference type="RuleBase" id="RU003345"/>
    </source>
</evidence>
<keyword evidence="6" id="KW-1185">Reference proteome</keyword>
<dbReference type="InterPro" id="IPR029510">
    <property type="entry name" value="Ald_DH_CS_GLU"/>
</dbReference>
<keyword evidence="1 3" id="KW-0560">Oxidoreductase</keyword>
<dbReference type="InterPro" id="IPR016161">
    <property type="entry name" value="Ald_DH/histidinol_DH"/>
</dbReference>
<dbReference type="Gene3D" id="3.40.605.10">
    <property type="entry name" value="Aldehyde Dehydrogenase, Chain A, domain 1"/>
    <property type="match status" value="1"/>
</dbReference>
<feature type="active site" evidence="2">
    <location>
        <position position="249"/>
    </location>
</feature>
<dbReference type="SUPFAM" id="SSF53720">
    <property type="entry name" value="ALDH-like"/>
    <property type="match status" value="1"/>
</dbReference>
<dbReference type="Proteomes" id="UP001501624">
    <property type="component" value="Unassembled WGS sequence"/>
</dbReference>
<evidence type="ECO:0000256" key="2">
    <source>
        <dbReference type="PROSITE-ProRule" id="PRU10007"/>
    </source>
</evidence>
<dbReference type="PANTHER" id="PTHR11699">
    <property type="entry name" value="ALDEHYDE DEHYDROGENASE-RELATED"/>
    <property type="match status" value="1"/>
</dbReference>
<name>A0ABP7IFZ4_9PSEU</name>
<protein>
    <submittedName>
        <fullName evidence="5">Aldehyde dehydrogenase</fullName>
    </submittedName>
</protein>
<proteinExistence type="inferred from homology"/>
<dbReference type="RefSeq" id="WP_237336896.1">
    <property type="nucleotide sequence ID" value="NZ_BAABCM010000005.1"/>
</dbReference>
<comment type="similarity">
    <text evidence="3">Belongs to the aldehyde dehydrogenase family.</text>
</comment>
<dbReference type="PROSITE" id="PS00687">
    <property type="entry name" value="ALDEHYDE_DEHYDR_GLU"/>
    <property type="match status" value="1"/>
</dbReference>
<evidence type="ECO:0000259" key="4">
    <source>
        <dbReference type="Pfam" id="PF00171"/>
    </source>
</evidence>
<comment type="caution">
    <text evidence="5">The sequence shown here is derived from an EMBL/GenBank/DDBJ whole genome shotgun (WGS) entry which is preliminary data.</text>
</comment>
<dbReference type="Gene3D" id="3.40.309.10">
    <property type="entry name" value="Aldehyde Dehydrogenase, Chain A, domain 2"/>
    <property type="match status" value="1"/>
</dbReference>
<dbReference type="InterPro" id="IPR015590">
    <property type="entry name" value="Aldehyde_DH_dom"/>
</dbReference>
<dbReference type="PROSITE" id="PS00070">
    <property type="entry name" value="ALDEHYDE_DEHYDR_CYS"/>
    <property type="match status" value="1"/>
</dbReference>
<dbReference type="InterPro" id="IPR016162">
    <property type="entry name" value="Ald_DH_N"/>
</dbReference>
<dbReference type="CDD" id="cd07114">
    <property type="entry name" value="ALDH_DhaS"/>
    <property type="match status" value="1"/>
</dbReference>
<evidence type="ECO:0000256" key="1">
    <source>
        <dbReference type="ARBA" id="ARBA00023002"/>
    </source>
</evidence>